<name>A0A4C1T392_EUMVA</name>
<accession>A0A4C1T392</accession>
<keyword evidence="3" id="KW-1185">Reference proteome</keyword>
<evidence type="ECO:0000313" key="3">
    <source>
        <dbReference type="Proteomes" id="UP000299102"/>
    </source>
</evidence>
<evidence type="ECO:0000313" key="2">
    <source>
        <dbReference type="EMBL" id="GBP08892.1"/>
    </source>
</evidence>
<reference evidence="2 3" key="1">
    <citation type="journal article" date="2019" name="Commun. Biol.">
        <title>The bagworm genome reveals a unique fibroin gene that provides high tensile strength.</title>
        <authorList>
            <person name="Kono N."/>
            <person name="Nakamura H."/>
            <person name="Ohtoshi R."/>
            <person name="Tomita M."/>
            <person name="Numata K."/>
            <person name="Arakawa K."/>
        </authorList>
    </citation>
    <scope>NUCLEOTIDE SEQUENCE [LARGE SCALE GENOMIC DNA]</scope>
</reference>
<dbReference type="Proteomes" id="UP000299102">
    <property type="component" value="Unassembled WGS sequence"/>
</dbReference>
<dbReference type="EMBL" id="BGZK01000033">
    <property type="protein sequence ID" value="GBP08892.1"/>
    <property type="molecule type" value="Genomic_DNA"/>
</dbReference>
<feature type="compositionally biased region" description="Low complexity" evidence="1">
    <location>
        <begin position="66"/>
        <end position="92"/>
    </location>
</feature>
<dbReference type="AlphaFoldDB" id="A0A4C1T392"/>
<sequence>MPCDNNELSALRITSRTSRVDIVFHTHPCRRRADKVVGDSSPIRCDPDRTGPQRRYFSAGGGRGGRPPAAAGHRSRGRPTATTHPPLLLTAN</sequence>
<comment type="caution">
    <text evidence="2">The sequence shown here is derived from an EMBL/GenBank/DDBJ whole genome shotgun (WGS) entry which is preliminary data.</text>
</comment>
<organism evidence="2 3">
    <name type="scientific">Eumeta variegata</name>
    <name type="common">Bagworm moth</name>
    <name type="synonym">Eumeta japonica</name>
    <dbReference type="NCBI Taxonomy" id="151549"/>
    <lineage>
        <taxon>Eukaryota</taxon>
        <taxon>Metazoa</taxon>
        <taxon>Ecdysozoa</taxon>
        <taxon>Arthropoda</taxon>
        <taxon>Hexapoda</taxon>
        <taxon>Insecta</taxon>
        <taxon>Pterygota</taxon>
        <taxon>Neoptera</taxon>
        <taxon>Endopterygota</taxon>
        <taxon>Lepidoptera</taxon>
        <taxon>Glossata</taxon>
        <taxon>Ditrysia</taxon>
        <taxon>Tineoidea</taxon>
        <taxon>Psychidae</taxon>
        <taxon>Oiketicinae</taxon>
        <taxon>Eumeta</taxon>
    </lineage>
</organism>
<feature type="region of interest" description="Disordered" evidence="1">
    <location>
        <begin position="35"/>
        <end position="92"/>
    </location>
</feature>
<evidence type="ECO:0000256" key="1">
    <source>
        <dbReference type="SAM" id="MobiDB-lite"/>
    </source>
</evidence>
<protein>
    <submittedName>
        <fullName evidence="2">Uncharacterized protein</fullName>
    </submittedName>
</protein>
<gene>
    <name evidence="2" type="ORF">EVAR_78283_1</name>
</gene>
<proteinExistence type="predicted"/>